<keyword evidence="4" id="KW-0378">Hydrolase</keyword>
<dbReference type="SUPFAM" id="SSF52540">
    <property type="entry name" value="P-loop containing nucleoside triphosphate hydrolases"/>
    <property type="match status" value="1"/>
</dbReference>
<dbReference type="InterPro" id="IPR038718">
    <property type="entry name" value="SNF2-like_sf"/>
</dbReference>
<organism evidence="10 11">
    <name type="scientific">Caenorhabditis auriculariae</name>
    <dbReference type="NCBI Taxonomy" id="2777116"/>
    <lineage>
        <taxon>Eukaryota</taxon>
        <taxon>Metazoa</taxon>
        <taxon>Ecdysozoa</taxon>
        <taxon>Nematoda</taxon>
        <taxon>Chromadorea</taxon>
        <taxon>Rhabditida</taxon>
        <taxon>Rhabditina</taxon>
        <taxon>Rhabditomorpha</taxon>
        <taxon>Rhabditoidea</taxon>
        <taxon>Rhabditidae</taxon>
        <taxon>Peloderinae</taxon>
        <taxon>Caenorhabditis</taxon>
    </lineage>
</organism>
<dbReference type="GO" id="GO:0005524">
    <property type="term" value="F:ATP binding"/>
    <property type="evidence" value="ECO:0007669"/>
    <property type="project" value="UniProtKB-KW"/>
</dbReference>
<feature type="compositionally biased region" description="Acidic residues" evidence="8">
    <location>
        <begin position="869"/>
        <end position="911"/>
    </location>
</feature>
<keyword evidence="6" id="KW-0238">DNA-binding</keyword>
<dbReference type="Gene3D" id="3.40.50.300">
    <property type="entry name" value="P-loop containing nucleotide triphosphate hydrolases"/>
    <property type="match status" value="1"/>
</dbReference>
<evidence type="ECO:0000256" key="2">
    <source>
        <dbReference type="ARBA" id="ARBA00007025"/>
    </source>
</evidence>
<evidence type="ECO:0000313" key="10">
    <source>
        <dbReference type="EMBL" id="CAD6186217.1"/>
    </source>
</evidence>
<protein>
    <recommendedName>
        <fullName evidence="9">Helicase ATP-binding domain-containing protein</fullName>
    </recommendedName>
</protein>
<evidence type="ECO:0000256" key="4">
    <source>
        <dbReference type="ARBA" id="ARBA00022806"/>
    </source>
</evidence>
<keyword evidence="4" id="KW-0347">Helicase</keyword>
<dbReference type="PROSITE" id="PS51192">
    <property type="entry name" value="HELICASE_ATP_BIND_1"/>
    <property type="match status" value="1"/>
</dbReference>
<reference evidence="10" key="1">
    <citation type="submission" date="2020-10" db="EMBL/GenBank/DDBJ databases">
        <authorList>
            <person name="Kikuchi T."/>
        </authorList>
    </citation>
    <scope>NUCLEOTIDE SEQUENCE</scope>
    <source>
        <strain evidence="10">NKZ352</strain>
    </source>
</reference>
<keyword evidence="3" id="KW-0547">Nucleotide-binding</keyword>
<dbReference type="GO" id="GO:0016887">
    <property type="term" value="F:ATP hydrolysis activity"/>
    <property type="evidence" value="ECO:0007669"/>
    <property type="project" value="InterPro"/>
</dbReference>
<feature type="compositionally biased region" description="Basic residues" evidence="8">
    <location>
        <begin position="247"/>
        <end position="273"/>
    </location>
</feature>
<evidence type="ECO:0000256" key="6">
    <source>
        <dbReference type="ARBA" id="ARBA00023125"/>
    </source>
</evidence>
<dbReference type="PANTHER" id="PTHR45797:SF3">
    <property type="entry name" value="TRANSCRIPTIONAL REGULATOR ATRX HOMOLOG"/>
    <property type="match status" value="1"/>
</dbReference>
<dbReference type="InterPro" id="IPR044574">
    <property type="entry name" value="ARIP4-like"/>
</dbReference>
<dbReference type="PANTHER" id="PTHR45797">
    <property type="entry name" value="RAD54-LIKE"/>
    <property type="match status" value="1"/>
</dbReference>
<dbReference type="AlphaFoldDB" id="A0A8S1GRB7"/>
<evidence type="ECO:0000313" key="11">
    <source>
        <dbReference type="Proteomes" id="UP000835052"/>
    </source>
</evidence>
<feature type="compositionally biased region" description="Acidic residues" evidence="8">
    <location>
        <begin position="276"/>
        <end position="286"/>
    </location>
</feature>
<keyword evidence="5" id="KW-0067">ATP-binding</keyword>
<evidence type="ECO:0000256" key="3">
    <source>
        <dbReference type="ARBA" id="ARBA00022741"/>
    </source>
</evidence>
<feature type="region of interest" description="Disordered" evidence="8">
    <location>
        <begin position="131"/>
        <end position="428"/>
    </location>
</feature>
<dbReference type="GO" id="GO:0005634">
    <property type="term" value="C:nucleus"/>
    <property type="evidence" value="ECO:0007669"/>
    <property type="project" value="UniProtKB-SubCell"/>
</dbReference>
<comment type="subcellular location">
    <subcellularLocation>
        <location evidence="1">Nucleus</location>
    </subcellularLocation>
</comment>
<feature type="compositionally biased region" description="Basic and acidic residues" evidence="8">
    <location>
        <begin position="930"/>
        <end position="941"/>
    </location>
</feature>
<dbReference type="SMART" id="SM00487">
    <property type="entry name" value="DEXDc"/>
    <property type="match status" value="1"/>
</dbReference>
<dbReference type="GO" id="GO:0004386">
    <property type="term" value="F:helicase activity"/>
    <property type="evidence" value="ECO:0007669"/>
    <property type="project" value="UniProtKB-KW"/>
</dbReference>
<proteinExistence type="inferred from homology"/>
<dbReference type="InterPro" id="IPR000330">
    <property type="entry name" value="SNF2_N"/>
</dbReference>
<feature type="compositionally biased region" description="Basic and acidic residues" evidence="8">
    <location>
        <begin position="407"/>
        <end position="416"/>
    </location>
</feature>
<dbReference type="OrthoDB" id="2020972at2759"/>
<dbReference type="InterPro" id="IPR027417">
    <property type="entry name" value="P-loop_NTPase"/>
</dbReference>
<dbReference type="Pfam" id="PF00176">
    <property type="entry name" value="SNF2-rel_dom"/>
    <property type="match status" value="1"/>
</dbReference>
<dbReference type="GO" id="GO:0003677">
    <property type="term" value="F:DNA binding"/>
    <property type="evidence" value="ECO:0007669"/>
    <property type="project" value="UniProtKB-KW"/>
</dbReference>
<dbReference type="EMBL" id="CAJGYM010000004">
    <property type="protein sequence ID" value="CAD6186217.1"/>
    <property type="molecule type" value="Genomic_DNA"/>
</dbReference>
<keyword evidence="7" id="KW-0539">Nucleus</keyword>
<gene>
    <name evidence="10" type="ORF">CAUJ_LOCUS2136</name>
</gene>
<feature type="compositionally biased region" description="Basic residues" evidence="8">
    <location>
        <begin position="324"/>
        <end position="333"/>
    </location>
</feature>
<sequence length="987" mass="111484">MALGGETVKAGNGGGTSPEAEAIDFALLKSSFFPTSNVPGTSPASNIKEFLGELSADLRNILQFVEQQKASVEELESSENPLENFRKRWLDFKAKSALSKPSGKKGSASATAIISEWPLNLEFLDANTSSKVIIDDSSPETTPRKPPRARTPLFEFLRRQDCFSSPSSSSPCPAHSELPSNEELTEKSKPTESAGNRETVEIVLMDSDEDVPKRRRRAKASSDSETSSIGVIEDEDLQLQAEIQAAKKAKRAAAMKEKRKKEGKSEPKRKRRRVGDEDEDEEEEDEFSPRKTRASRKGESSKKKPAVVSLDSDDDDSFTIIEKKRAKRIKKSHAVLESDSEEEQPGPSKRAPTKTRATIDSDEDDDVVEINGDAQSDEGELILGNSSDEEEEEEYVAKKKKRGPKPKNHDSDEEKTKKKKKLKRGEILGEDGLTKETLDAEKAEKDRRKRLELKQKEFNGIQMVEGDDLTEALVGSTSQRKLKSVVLDPDKSGDPPEPVEIHQSIVRVLKPHQAHGIQFMYDCAFESTDRLEMEGSGGILAHCMGLGKTLQVISFLHTVMMHPKIGEKARHVLVVVPKNVIINWYKEFKKWLTDNDEDLDTIDVVELDSAKTIYDRHHVLESWHTAKTPTVLIIGYDMFRILTAEGKTPKKGVKPKKQTRKNKKFAKFQEGFRKFLQNPGPDLVVCDEAHKLKNDESALSKTMVKIRTKRRICLTGTPLQNNLMEYHCMVNFVKPGLLGTKAEFANRFANIIAKGRTKDALPAEVKFMKRRCHVLFEHLKRCVDRKDYRVLTEAIPPKQEYVINVRLTTKQCKLYRAFLDRVVNQENGLGLSKRLLPDYHMLSRIWTHPYQLIIHEIRMDRERMMRDDREEEDNFVVESSDEEEEAEASGDSGEESEDEVVPLGDDDEEEILTGGRRGTQSTGERKSRRLGGDEPEFRDTDTPPEYSGWFSPLNLVSEDDEDDYTLSNKLVLLAAIIKKCEEIGDKL</sequence>
<keyword evidence="11" id="KW-1185">Reference proteome</keyword>
<comment type="caution">
    <text evidence="10">The sequence shown here is derived from an EMBL/GenBank/DDBJ whole genome shotgun (WGS) entry which is preliminary data.</text>
</comment>
<evidence type="ECO:0000259" key="9">
    <source>
        <dbReference type="PROSITE" id="PS51192"/>
    </source>
</evidence>
<dbReference type="Proteomes" id="UP000835052">
    <property type="component" value="Unassembled WGS sequence"/>
</dbReference>
<accession>A0A8S1GRB7</accession>
<comment type="similarity">
    <text evidence="2">Belongs to the SNF2/RAD54 helicase family.</text>
</comment>
<evidence type="ECO:0000256" key="7">
    <source>
        <dbReference type="ARBA" id="ARBA00023242"/>
    </source>
</evidence>
<dbReference type="InterPro" id="IPR014001">
    <property type="entry name" value="Helicase_ATP-bd"/>
</dbReference>
<evidence type="ECO:0000256" key="1">
    <source>
        <dbReference type="ARBA" id="ARBA00004123"/>
    </source>
</evidence>
<dbReference type="Gene3D" id="3.40.50.10810">
    <property type="entry name" value="Tandem AAA-ATPase domain"/>
    <property type="match status" value="1"/>
</dbReference>
<feature type="region of interest" description="Disordered" evidence="8">
    <location>
        <begin position="868"/>
        <end position="950"/>
    </location>
</feature>
<evidence type="ECO:0000256" key="5">
    <source>
        <dbReference type="ARBA" id="ARBA00022840"/>
    </source>
</evidence>
<name>A0A8S1GRB7_9PELO</name>
<feature type="domain" description="Helicase ATP-binding" evidence="9">
    <location>
        <begin position="529"/>
        <end position="736"/>
    </location>
</feature>
<evidence type="ECO:0000256" key="8">
    <source>
        <dbReference type="SAM" id="MobiDB-lite"/>
    </source>
</evidence>